<dbReference type="CDD" id="cd09641">
    <property type="entry name" value="Cas3''_I"/>
    <property type="match status" value="1"/>
</dbReference>
<evidence type="ECO:0000256" key="7">
    <source>
        <dbReference type="ARBA" id="ARBA00022806"/>
    </source>
</evidence>
<dbReference type="NCBIfam" id="TIGR01596">
    <property type="entry name" value="cas3_HD"/>
    <property type="match status" value="1"/>
</dbReference>
<feature type="region of interest" description="Disordered" evidence="10">
    <location>
        <begin position="367"/>
        <end position="388"/>
    </location>
</feature>
<dbReference type="Proteomes" id="UP001250214">
    <property type="component" value="Unassembled WGS sequence"/>
</dbReference>
<dbReference type="InterPro" id="IPR027417">
    <property type="entry name" value="P-loop_NTPase"/>
</dbReference>
<sequence length="842" mass="92331">MARSTGGVGPVTGPLAKSGKNPEHVHPLVCHTIDTAVVAEVMYSRVVGPRVRDELQRGLRPLGDPERWVAVLCGLHDLGKCSPAFQGRFPGQSDSRLAPEAQEVLNLNRPNSGVPRVDIWHSTLSALHMSDMLTRLGAPEATVTGIADILGGHHGWFPAPGAVRHAQDYAAQHGGRDWHAARDDLVRTVLELWGLDPQHSEWPQVELSVIAAVGLAGLTTISDWIASDASRFPYHPQVGDLVAYRDYARKVGKQIPADLAWNPWSPPKSPSYHTLFPNQGEPRGLQRAVERLVAGCVTPGVMMIEAPTGEGKTRAGLIAAAALARNLGLSGLYVALPTRALSRQSHHELQETLVRTGSPLRAHRVYSGAQEDRATDEPPVRPTDVGADGAETFIGRDERDEDSPLSWFVRKRGLLFPIGTGTIDQALYAVNRSRHNFVRLTGLSTKVLLVDEAHSYDAFTNREFTVLMWWCGRLGIPVVLMSATLPAHVRVELVAQWQAGNRGETRSDAHQVPKGTGTWAVSWYDGHRQVARQEFAPIRHKRVKLTHMPDDFAAIANAVLRRVEGGGCAMIVLNTVSRVQRMWQCLQKSLLGLDGPPHLVRIHGQLDDSERRDCEAEVLGLLGTTARQDRHGIVVGTSVLEHGLDVCADLLVSDLCPVDLLLQRLGRLHRDDTRSRPDQLTIPELLLVDSTEHLEGGSGAAPAADLPAGHTRIHPPLLLRGTRGLLRTRTEVDLPTEIPRLVHQLYGGLTNQEREELWRWGGARRIHQAAAPADPGDTQPTGEAELTAAEERVLAGDRATYARRIDRGEFRGNLQCVPLLLDRDHIGELTRQSVSPKTREGR</sequence>
<dbReference type="NCBIfam" id="TIGR01587">
    <property type="entry name" value="cas3_core"/>
    <property type="match status" value="1"/>
</dbReference>
<keyword evidence="7" id="KW-0347">Helicase</keyword>
<keyword evidence="3" id="KW-0540">Nuclease</keyword>
<evidence type="ECO:0000256" key="3">
    <source>
        <dbReference type="ARBA" id="ARBA00022722"/>
    </source>
</evidence>
<comment type="caution">
    <text evidence="12">The sequence shown here is derived from an EMBL/GenBank/DDBJ whole genome shotgun (WGS) entry which is preliminary data.</text>
</comment>
<evidence type="ECO:0000256" key="6">
    <source>
        <dbReference type="ARBA" id="ARBA00022801"/>
    </source>
</evidence>
<feature type="compositionally biased region" description="Gly residues" evidence="10">
    <location>
        <begin position="1"/>
        <end position="10"/>
    </location>
</feature>
<evidence type="ECO:0000256" key="5">
    <source>
        <dbReference type="ARBA" id="ARBA00022741"/>
    </source>
</evidence>
<dbReference type="PROSITE" id="PS51643">
    <property type="entry name" value="HD_CAS3"/>
    <property type="match status" value="1"/>
</dbReference>
<accession>A0ABU2H688</accession>
<keyword evidence="9" id="KW-0051">Antiviral defense</keyword>
<dbReference type="PANTHER" id="PTHR47963:SF9">
    <property type="entry name" value="CRISPR-ASSOCIATED ENDONUCLEASE_HELICASE CAS3"/>
    <property type="match status" value="1"/>
</dbReference>
<dbReference type="Gene3D" id="1.10.3210.30">
    <property type="match status" value="1"/>
</dbReference>
<dbReference type="InterPro" id="IPR006474">
    <property type="entry name" value="Helicase_Cas3_CRISPR-ass_core"/>
</dbReference>
<keyword evidence="6" id="KW-0378">Hydrolase</keyword>
<keyword evidence="13" id="KW-1185">Reference proteome</keyword>
<evidence type="ECO:0000256" key="10">
    <source>
        <dbReference type="SAM" id="MobiDB-lite"/>
    </source>
</evidence>
<evidence type="ECO:0000256" key="9">
    <source>
        <dbReference type="ARBA" id="ARBA00023118"/>
    </source>
</evidence>
<dbReference type="Pfam" id="PF22590">
    <property type="entry name" value="Cas3-like_C_2"/>
    <property type="match status" value="1"/>
</dbReference>
<comment type="similarity">
    <text evidence="2">In the central section; belongs to the CRISPR-associated helicase Cas3 family.</text>
</comment>
<evidence type="ECO:0000256" key="4">
    <source>
        <dbReference type="ARBA" id="ARBA00022723"/>
    </source>
</evidence>
<keyword evidence="4" id="KW-0479">Metal-binding</keyword>
<protein>
    <submittedName>
        <fullName evidence="12">CRISPR-associated helicase Cas3</fullName>
    </submittedName>
</protein>
<keyword evidence="5" id="KW-0547">Nucleotide-binding</keyword>
<dbReference type="Pfam" id="PF18019">
    <property type="entry name" value="Cas3_HD"/>
    <property type="match status" value="1"/>
</dbReference>
<feature type="domain" description="HD Cas3-type" evidence="11">
    <location>
        <begin position="21"/>
        <end position="225"/>
    </location>
</feature>
<dbReference type="EMBL" id="JAVLVT010000003">
    <property type="protein sequence ID" value="MDS1270527.1"/>
    <property type="molecule type" value="Genomic_DNA"/>
</dbReference>
<proteinExistence type="inferred from homology"/>
<evidence type="ECO:0000256" key="2">
    <source>
        <dbReference type="ARBA" id="ARBA00009046"/>
    </source>
</evidence>
<evidence type="ECO:0000259" key="11">
    <source>
        <dbReference type="PROSITE" id="PS51643"/>
    </source>
</evidence>
<dbReference type="InterPro" id="IPR054712">
    <property type="entry name" value="Cas3-like_dom"/>
</dbReference>
<reference evidence="13" key="1">
    <citation type="submission" date="2023-07" db="EMBL/GenBank/DDBJ databases">
        <title>Novel species in the genus Lipingzhangella isolated from Sambhar Salt Lake.</title>
        <authorList>
            <person name="Jiya N."/>
            <person name="Kajale S."/>
            <person name="Sharma A."/>
        </authorList>
    </citation>
    <scope>NUCLEOTIDE SEQUENCE [LARGE SCALE GENOMIC DNA]</scope>
    <source>
        <strain evidence="13">LS1_29</strain>
    </source>
</reference>
<dbReference type="InterPro" id="IPR050547">
    <property type="entry name" value="DEAD_box_RNA_helicases"/>
</dbReference>
<dbReference type="InterPro" id="IPR014001">
    <property type="entry name" value="Helicase_ATP-bd"/>
</dbReference>
<dbReference type="InterPro" id="IPR011545">
    <property type="entry name" value="DEAD/DEAH_box_helicase_dom"/>
</dbReference>
<dbReference type="RefSeq" id="WP_310912030.1">
    <property type="nucleotide sequence ID" value="NZ_JAVLVT010000003.1"/>
</dbReference>
<dbReference type="Pfam" id="PF00270">
    <property type="entry name" value="DEAD"/>
    <property type="match status" value="1"/>
</dbReference>
<dbReference type="PANTHER" id="PTHR47963">
    <property type="entry name" value="DEAD-BOX ATP-DEPENDENT RNA HELICASE 47, MITOCHONDRIAL"/>
    <property type="match status" value="1"/>
</dbReference>
<dbReference type="InterPro" id="IPR038257">
    <property type="entry name" value="CRISPR-assoc_Cas3_HD_sf"/>
</dbReference>
<comment type="similarity">
    <text evidence="1">In the N-terminal section; belongs to the CRISPR-associated nuclease Cas3-HD family.</text>
</comment>
<dbReference type="SUPFAM" id="SSF52540">
    <property type="entry name" value="P-loop containing nucleoside triphosphate hydrolases"/>
    <property type="match status" value="1"/>
</dbReference>
<evidence type="ECO:0000313" key="12">
    <source>
        <dbReference type="EMBL" id="MDS1270527.1"/>
    </source>
</evidence>
<name>A0ABU2H688_9ACTN</name>
<dbReference type="Gene3D" id="3.40.50.300">
    <property type="entry name" value="P-loop containing nucleotide triphosphate hydrolases"/>
    <property type="match status" value="2"/>
</dbReference>
<feature type="region of interest" description="Disordered" evidence="10">
    <location>
        <begin position="1"/>
        <end position="22"/>
    </location>
</feature>
<dbReference type="InterPro" id="IPR006483">
    <property type="entry name" value="CRISPR-assoc_Cas3_HD"/>
</dbReference>
<gene>
    <name evidence="12" type="primary">cas3</name>
    <name evidence="12" type="ORF">RIF23_09485</name>
</gene>
<keyword evidence="8" id="KW-0067">ATP-binding</keyword>
<dbReference type="SMART" id="SM00487">
    <property type="entry name" value="DEXDc"/>
    <property type="match status" value="1"/>
</dbReference>
<evidence type="ECO:0000313" key="13">
    <source>
        <dbReference type="Proteomes" id="UP001250214"/>
    </source>
</evidence>
<organism evidence="12 13">
    <name type="scientific">Lipingzhangella rawalii</name>
    <dbReference type="NCBI Taxonomy" id="2055835"/>
    <lineage>
        <taxon>Bacteria</taxon>
        <taxon>Bacillati</taxon>
        <taxon>Actinomycetota</taxon>
        <taxon>Actinomycetes</taxon>
        <taxon>Streptosporangiales</taxon>
        <taxon>Nocardiopsidaceae</taxon>
        <taxon>Lipingzhangella</taxon>
    </lineage>
</organism>
<feature type="compositionally biased region" description="Basic and acidic residues" evidence="10">
    <location>
        <begin position="370"/>
        <end position="379"/>
    </location>
</feature>
<evidence type="ECO:0000256" key="1">
    <source>
        <dbReference type="ARBA" id="ARBA00006847"/>
    </source>
</evidence>
<evidence type="ECO:0000256" key="8">
    <source>
        <dbReference type="ARBA" id="ARBA00022840"/>
    </source>
</evidence>